<organism evidence="11 12">
    <name type="scientific">Acetivibrio thermocellus AD2</name>
    <dbReference type="NCBI Taxonomy" id="1138384"/>
    <lineage>
        <taxon>Bacteria</taxon>
        <taxon>Bacillati</taxon>
        <taxon>Bacillota</taxon>
        <taxon>Clostridia</taxon>
        <taxon>Eubacteriales</taxon>
        <taxon>Oscillospiraceae</taxon>
        <taxon>Acetivibrio</taxon>
    </lineage>
</organism>
<evidence type="ECO:0000256" key="3">
    <source>
        <dbReference type="ARBA" id="ARBA00019010"/>
    </source>
</evidence>
<comment type="caution">
    <text evidence="11">The sequence shown here is derived from an EMBL/GenBank/DDBJ whole genome shotgun (WGS) entry which is preliminary data.</text>
</comment>
<dbReference type="PANTHER" id="PTHR33540">
    <property type="entry name" value="TRNA THREONYLCARBAMOYLADENOSINE BIOSYNTHESIS PROTEIN TSAE"/>
    <property type="match status" value="1"/>
</dbReference>
<evidence type="ECO:0000256" key="4">
    <source>
        <dbReference type="ARBA" id="ARBA00022490"/>
    </source>
</evidence>
<comment type="subcellular location">
    <subcellularLocation>
        <location evidence="1">Cytoplasm</location>
    </subcellularLocation>
</comment>
<comment type="similarity">
    <text evidence="2">Belongs to the TsaE family.</text>
</comment>
<evidence type="ECO:0000256" key="10">
    <source>
        <dbReference type="ARBA" id="ARBA00032441"/>
    </source>
</evidence>
<reference evidence="11 12" key="1">
    <citation type="submission" date="2017-09" db="EMBL/GenBank/DDBJ databases">
        <title>Evaluation of Pacific Biosciences Sequencing Technology to Finishing C. thermocellum Genome Sequences.</title>
        <authorList>
            <person name="Brown S."/>
        </authorList>
    </citation>
    <scope>NUCLEOTIDE SEQUENCE [LARGE SCALE GENOMIC DNA]</scope>
    <source>
        <strain evidence="11 12">AD2</strain>
    </source>
</reference>
<dbReference type="GO" id="GO:0046872">
    <property type="term" value="F:metal ion binding"/>
    <property type="evidence" value="ECO:0007669"/>
    <property type="project" value="UniProtKB-KW"/>
</dbReference>
<dbReference type="EMBL" id="PDBW01000001">
    <property type="protein sequence ID" value="PFH03740.1"/>
    <property type="molecule type" value="Genomic_DNA"/>
</dbReference>
<dbReference type="GO" id="GO:0005524">
    <property type="term" value="F:ATP binding"/>
    <property type="evidence" value="ECO:0007669"/>
    <property type="project" value="UniProtKB-KW"/>
</dbReference>
<proteinExistence type="inferred from homology"/>
<evidence type="ECO:0000256" key="6">
    <source>
        <dbReference type="ARBA" id="ARBA00022723"/>
    </source>
</evidence>
<dbReference type="AlphaFoldDB" id="A0AB36TJQ5"/>
<dbReference type="Pfam" id="PF02367">
    <property type="entry name" value="TsaE"/>
    <property type="match status" value="1"/>
</dbReference>
<accession>A0AB36TJQ5</accession>
<dbReference type="Proteomes" id="UP000223596">
    <property type="component" value="Unassembled WGS sequence"/>
</dbReference>
<dbReference type="RefSeq" id="WP_003515894.1">
    <property type="nucleotide sequence ID" value="NZ_CP013828.1"/>
</dbReference>
<dbReference type="InterPro" id="IPR003442">
    <property type="entry name" value="T6A_TsaE"/>
</dbReference>
<dbReference type="PANTHER" id="PTHR33540:SF2">
    <property type="entry name" value="TRNA THREONYLCARBAMOYLADENOSINE BIOSYNTHESIS PROTEIN TSAE"/>
    <property type="match status" value="1"/>
</dbReference>
<keyword evidence="4" id="KW-0963">Cytoplasm</keyword>
<protein>
    <recommendedName>
        <fullName evidence="3">tRNA threonylcarbamoyladenosine biosynthesis protein TsaE</fullName>
    </recommendedName>
    <alternativeName>
        <fullName evidence="10">t(6)A37 threonylcarbamoyladenosine biosynthesis protein TsaE</fullName>
    </alternativeName>
</protein>
<evidence type="ECO:0000256" key="5">
    <source>
        <dbReference type="ARBA" id="ARBA00022694"/>
    </source>
</evidence>
<keyword evidence="7" id="KW-0547">Nucleotide-binding</keyword>
<name>A0AB36TJQ5_ACETH</name>
<gene>
    <name evidence="11" type="ORF">M972_112554</name>
</gene>
<dbReference type="NCBIfam" id="TIGR00150">
    <property type="entry name" value="T6A_YjeE"/>
    <property type="match status" value="1"/>
</dbReference>
<evidence type="ECO:0000256" key="8">
    <source>
        <dbReference type="ARBA" id="ARBA00022840"/>
    </source>
</evidence>
<keyword evidence="5" id="KW-0819">tRNA processing</keyword>
<keyword evidence="9" id="KW-0460">Magnesium</keyword>
<evidence type="ECO:0000256" key="1">
    <source>
        <dbReference type="ARBA" id="ARBA00004496"/>
    </source>
</evidence>
<evidence type="ECO:0000313" key="11">
    <source>
        <dbReference type="EMBL" id="PFH03740.1"/>
    </source>
</evidence>
<keyword evidence="8" id="KW-0067">ATP-binding</keyword>
<dbReference type="InterPro" id="IPR027417">
    <property type="entry name" value="P-loop_NTPase"/>
</dbReference>
<evidence type="ECO:0000256" key="2">
    <source>
        <dbReference type="ARBA" id="ARBA00007599"/>
    </source>
</evidence>
<keyword evidence="6" id="KW-0479">Metal-binding</keyword>
<dbReference type="GO" id="GO:0005737">
    <property type="term" value="C:cytoplasm"/>
    <property type="evidence" value="ECO:0007669"/>
    <property type="project" value="UniProtKB-SubCell"/>
</dbReference>
<dbReference type="Gene3D" id="3.40.50.300">
    <property type="entry name" value="P-loop containing nucleotide triphosphate hydrolases"/>
    <property type="match status" value="1"/>
</dbReference>
<evidence type="ECO:0000256" key="9">
    <source>
        <dbReference type="ARBA" id="ARBA00022842"/>
    </source>
</evidence>
<evidence type="ECO:0000313" key="12">
    <source>
        <dbReference type="Proteomes" id="UP000223596"/>
    </source>
</evidence>
<dbReference type="SUPFAM" id="SSF52540">
    <property type="entry name" value="P-loop containing nucleoside triphosphate hydrolases"/>
    <property type="match status" value="1"/>
</dbReference>
<evidence type="ECO:0000256" key="7">
    <source>
        <dbReference type="ARBA" id="ARBA00022741"/>
    </source>
</evidence>
<dbReference type="GO" id="GO:0002949">
    <property type="term" value="P:tRNA threonylcarbamoyladenosine modification"/>
    <property type="evidence" value="ECO:0007669"/>
    <property type="project" value="InterPro"/>
</dbReference>
<sequence length="161" mass="18426">MKEIRTCSQEDTIEFGKKLGVLLKKGDIVCITGDLGTGKTVLTNGIASALGIDEYITSPTFTIVNEYEKGDISLYHFDVYRISAPEEMFEIGFEEYLYGDGIVVIEWADLIKSILPDENIWITIEKDLKNGVDERIIRVEFNGERYREYEEKLVLGDERQK</sequence>